<dbReference type="Pfam" id="PF23493">
    <property type="entry name" value="CysS_C"/>
    <property type="match status" value="1"/>
</dbReference>
<comment type="subunit">
    <text evidence="3 13">Monomer.</text>
</comment>
<dbReference type="Gene3D" id="1.20.120.1910">
    <property type="entry name" value="Cysteine-tRNA ligase, C-terminal anti-codon recognition domain"/>
    <property type="match status" value="1"/>
</dbReference>
<gene>
    <name evidence="13" type="primary">cysS</name>
    <name evidence="15" type="ORF">ER308_06680</name>
</gene>
<feature type="domain" description="Cysteinyl-tRNA synthetase class Ia DALR" evidence="14">
    <location>
        <begin position="350"/>
        <end position="412"/>
    </location>
</feature>
<dbReference type="InterPro" id="IPR015803">
    <property type="entry name" value="Cys-tRNA-ligase"/>
</dbReference>
<sequence length="466" mass="51130">MRLHNTLTGTVEPLRPRAEGQLGLYVCGPTVQGPPHFGHARAVIVPDALRRFLEWRGVDVFHVRNVTDVDDKIIDRARAEGRHPAEVAETFTRVWDAQIQALNTLSPHVAPRATGHIPEMIQLIEALLERDAAYVAPPADDAGAGRDVFFRVAAFPAYGKLSGRKPEELRAGVRVEHGEAKEDPVDFVLWKAAKPGEPSWPSPWGAGRPGWHIECSAMATKYLGSDFDIHAGGVDLVFPHHENEIAQYEAATGEPFARHWLHNGHLTLGDDKMSKSEGNIIALDEAIERYGADTLRMFYLQSSYRAPVDFGEDRLREAAAAVERLAGFLRATAHVDAEPDPGLVTDARGQFDEALADDLATPRAHAGLFDLVTRGYEALETGEERLVAGARTAVGELSGVLGYTFEDGGEQSDLVGPLVEELLALREDARARRDFDAADRIRARLNGLGISVEDTPQGARWHRVRV</sequence>
<feature type="short sequence motif" description="'KMSKS' region" evidence="13">
    <location>
        <begin position="272"/>
        <end position="276"/>
    </location>
</feature>
<dbReference type="PANTHER" id="PTHR10890">
    <property type="entry name" value="CYSTEINYL-TRNA SYNTHETASE"/>
    <property type="match status" value="1"/>
</dbReference>
<dbReference type="EC" id="6.1.1.16" evidence="13"/>
<keyword evidence="9 13" id="KW-0067">ATP-binding</keyword>
<evidence type="ECO:0000256" key="3">
    <source>
        <dbReference type="ARBA" id="ARBA00011245"/>
    </source>
</evidence>
<dbReference type="InterPro" id="IPR014729">
    <property type="entry name" value="Rossmann-like_a/b/a_fold"/>
</dbReference>
<dbReference type="GO" id="GO:0006423">
    <property type="term" value="P:cysteinyl-tRNA aminoacylation"/>
    <property type="evidence" value="ECO:0007669"/>
    <property type="project" value="UniProtKB-UniRule"/>
</dbReference>
<evidence type="ECO:0000256" key="7">
    <source>
        <dbReference type="ARBA" id="ARBA00022741"/>
    </source>
</evidence>
<evidence type="ECO:0000256" key="11">
    <source>
        <dbReference type="ARBA" id="ARBA00023146"/>
    </source>
</evidence>
<evidence type="ECO:0000256" key="4">
    <source>
        <dbReference type="ARBA" id="ARBA00022490"/>
    </source>
</evidence>
<keyword evidence="16" id="KW-1185">Reference proteome</keyword>
<feature type="binding site" evidence="13">
    <location>
        <position position="215"/>
    </location>
    <ligand>
        <name>Zn(2+)</name>
        <dbReference type="ChEBI" id="CHEBI:29105"/>
    </ligand>
</feature>
<evidence type="ECO:0000313" key="15">
    <source>
        <dbReference type="EMBL" id="QBI19257.1"/>
    </source>
</evidence>
<dbReference type="InterPro" id="IPR024909">
    <property type="entry name" value="Cys-tRNA/MSH_ligase"/>
</dbReference>
<proteinExistence type="inferred from homology"/>
<dbReference type="OrthoDB" id="9815130at2"/>
<dbReference type="NCBIfam" id="TIGR00435">
    <property type="entry name" value="cysS"/>
    <property type="match status" value="1"/>
</dbReference>
<keyword evidence="8 13" id="KW-0862">Zinc</keyword>
<dbReference type="HAMAP" id="MF_00041">
    <property type="entry name" value="Cys_tRNA_synth"/>
    <property type="match status" value="1"/>
</dbReference>
<evidence type="ECO:0000313" key="16">
    <source>
        <dbReference type="Proteomes" id="UP000291469"/>
    </source>
</evidence>
<dbReference type="SUPFAM" id="SSF47323">
    <property type="entry name" value="Anticodon-binding domain of a subclass of class I aminoacyl-tRNA synthetases"/>
    <property type="match status" value="1"/>
</dbReference>
<dbReference type="InterPro" id="IPR015273">
    <property type="entry name" value="Cys-tRNA-synt_Ia_DALR"/>
</dbReference>
<keyword evidence="11 13" id="KW-0030">Aminoacyl-tRNA synthetase</keyword>
<dbReference type="GO" id="GO:0004817">
    <property type="term" value="F:cysteine-tRNA ligase activity"/>
    <property type="evidence" value="ECO:0007669"/>
    <property type="project" value="UniProtKB-UniRule"/>
</dbReference>
<dbReference type="InterPro" id="IPR032678">
    <property type="entry name" value="tRNA-synt_1_cat_dom"/>
</dbReference>
<dbReference type="GO" id="GO:0005829">
    <property type="term" value="C:cytosol"/>
    <property type="evidence" value="ECO:0007669"/>
    <property type="project" value="TreeGrafter"/>
</dbReference>
<dbReference type="InterPro" id="IPR009080">
    <property type="entry name" value="tRNAsynth_Ia_anticodon-bd"/>
</dbReference>
<dbReference type="GO" id="GO:0008270">
    <property type="term" value="F:zinc ion binding"/>
    <property type="evidence" value="ECO:0007669"/>
    <property type="project" value="UniProtKB-UniRule"/>
</dbReference>
<dbReference type="RefSeq" id="WP_131154254.1">
    <property type="nucleotide sequence ID" value="NZ_CP036402.1"/>
</dbReference>
<dbReference type="Pfam" id="PF09190">
    <property type="entry name" value="DALR_2"/>
    <property type="match status" value="1"/>
</dbReference>
<dbReference type="SMART" id="SM00840">
    <property type="entry name" value="DALR_2"/>
    <property type="match status" value="1"/>
</dbReference>
<feature type="binding site" evidence="13">
    <location>
        <position position="275"/>
    </location>
    <ligand>
        <name>ATP</name>
        <dbReference type="ChEBI" id="CHEBI:30616"/>
    </ligand>
</feature>
<keyword evidence="6 13" id="KW-0479">Metal-binding</keyword>
<dbReference type="Gene3D" id="3.40.50.620">
    <property type="entry name" value="HUPs"/>
    <property type="match status" value="1"/>
</dbReference>
<feature type="short sequence motif" description="'HIGH' region" evidence="13">
    <location>
        <begin position="29"/>
        <end position="39"/>
    </location>
</feature>
<protein>
    <recommendedName>
        <fullName evidence="13">Cysteine--tRNA ligase</fullName>
        <ecNumber evidence="13">6.1.1.16</ecNumber>
    </recommendedName>
    <alternativeName>
        <fullName evidence="13">Cysteinyl-tRNA synthetase</fullName>
        <shortName evidence="13">CysRS</shortName>
    </alternativeName>
</protein>
<dbReference type="SUPFAM" id="SSF52374">
    <property type="entry name" value="Nucleotidylyl transferase"/>
    <property type="match status" value="1"/>
</dbReference>
<keyword evidence="10 13" id="KW-0648">Protein biosynthesis</keyword>
<feature type="binding site" evidence="13">
    <location>
        <position position="244"/>
    </location>
    <ligand>
        <name>Zn(2+)</name>
        <dbReference type="ChEBI" id="CHEBI:29105"/>
    </ligand>
</feature>
<evidence type="ECO:0000256" key="10">
    <source>
        <dbReference type="ARBA" id="ARBA00022917"/>
    </source>
</evidence>
<comment type="cofactor">
    <cofactor evidence="13">
        <name>Zn(2+)</name>
        <dbReference type="ChEBI" id="CHEBI:29105"/>
    </cofactor>
    <text evidence="13">Binds 1 zinc ion per subunit.</text>
</comment>
<evidence type="ECO:0000256" key="6">
    <source>
        <dbReference type="ARBA" id="ARBA00022723"/>
    </source>
</evidence>
<dbReference type="CDD" id="cd00672">
    <property type="entry name" value="CysRS_core"/>
    <property type="match status" value="1"/>
</dbReference>
<keyword evidence="7 13" id="KW-0547">Nucleotide-binding</keyword>
<dbReference type="AlphaFoldDB" id="A0A411YDN0"/>
<reference evidence="15 16" key="1">
    <citation type="submission" date="2019-01" db="EMBL/GenBank/DDBJ databases">
        <title>Egibacter rhizosphaerae EGI 80759T.</title>
        <authorList>
            <person name="Chen D.-D."/>
            <person name="Tian Y."/>
            <person name="Jiao J.-Y."/>
            <person name="Zhang X.-T."/>
            <person name="Zhang Y.-G."/>
            <person name="Zhang Y."/>
            <person name="Xiao M."/>
            <person name="Shu W.-S."/>
            <person name="Li W.-J."/>
        </authorList>
    </citation>
    <scope>NUCLEOTIDE SEQUENCE [LARGE SCALE GENOMIC DNA]</scope>
    <source>
        <strain evidence="15 16">EGI 80759</strain>
    </source>
</reference>
<evidence type="ECO:0000256" key="1">
    <source>
        <dbReference type="ARBA" id="ARBA00004496"/>
    </source>
</evidence>
<evidence type="ECO:0000256" key="2">
    <source>
        <dbReference type="ARBA" id="ARBA00005594"/>
    </source>
</evidence>
<evidence type="ECO:0000256" key="9">
    <source>
        <dbReference type="ARBA" id="ARBA00022840"/>
    </source>
</evidence>
<dbReference type="Pfam" id="PF01406">
    <property type="entry name" value="tRNA-synt_1e"/>
    <property type="match status" value="1"/>
</dbReference>
<dbReference type="Proteomes" id="UP000291469">
    <property type="component" value="Chromosome"/>
</dbReference>
<comment type="subcellular location">
    <subcellularLocation>
        <location evidence="1 13">Cytoplasm</location>
    </subcellularLocation>
</comment>
<dbReference type="InterPro" id="IPR056411">
    <property type="entry name" value="CysS_C"/>
</dbReference>
<keyword evidence="5 13" id="KW-0436">Ligase</keyword>
<evidence type="ECO:0000256" key="8">
    <source>
        <dbReference type="ARBA" id="ARBA00022833"/>
    </source>
</evidence>
<dbReference type="KEGG" id="erz:ER308_06680"/>
<evidence type="ECO:0000256" key="12">
    <source>
        <dbReference type="ARBA" id="ARBA00047398"/>
    </source>
</evidence>
<organism evidence="15 16">
    <name type="scientific">Egibacter rhizosphaerae</name>
    <dbReference type="NCBI Taxonomy" id="1670831"/>
    <lineage>
        <taxon>Bacteria</taxon>
        <taxon>Bacillati</taxon>
        <taxon>Actinomycetota</taxon>
        <taxon>Nitriliruptoria</taxon>
        <taxon>Egibacterales</taxon>
        <taxon>Egibacteraceae</taxon>
        <taxon>Egibacter</taxon>
    </lineage>
</organism>
<dbReference type="GO" id="GO:0005524">
    <property type="term" value="F:ATP binding"/>
    <property type="evidence" value="ECO:0007669"/>
    <property type="project" value="UniProtKB-UniRule"/>
</dbReference>
<keyword evidence="4 13" id="KW-0963">Cytoplasm</keyword>
<evidence type="ECO:0000256" key="5">
    <source>
        <dbReference type="ARBA" id="ARBA00022598"/>
    </source>
</evidence>
<evidence type="ECO:0000256" key="13">
    <source>
        <dbReference type="HAMAP-Rule" id="MF_00041"/>
    </source>
</evidence>
<accession>A0A411YDN0</accession>
<name>A0A411YDN0_9ACTN</name>
<feature type="binding site" evidence="13">
    <location>
        <position position="240"/>
    </location>
    <ligand>
        <name>Zn(2+)</name>
        <dbReference type="ChEBI" id="CHEBI:29105"/>
    </ligand>
</feature>
<feature type="binding site" evidence="13">
    <location>
        <position position="27"/>
    </location>
    <ligand>
        <name>Zn(2+)</name>
        <dbReference type="ChEBI" id="CHEBI:29105"/>
    </ligand>
</feature>
<dbReference type="PANTHER" id="PTHR10890:SF3">
    <property type="entry name" value="CYSTEINE--TRNA LIGASE, CYTOPLASMIC"/>
    <property type="match status" value="1"/>
</dbReference>
<evidence type="ECO:0000259" key="14">
    <source>
        <dbReference type="SMART" id="SM00840"/>
    </source>
</evidence>
<comment type="similarity">
    <text evidence="2 13">Belongs to the class-I aminoacyl-tRNA synthetase family.</text>
</comment>
<dbReference type="PRINTS" id="PR00983">
    <property type="entry name" value="TRNASYNTHCYS"/>
</dbReference>
<dbReference type="EMBL" id="CP036402">
    <property type="protein sequence ID" value="QBI19257.1"/>
    <property type="molecule type" value="Genomic_DNA"/>
</dbReference>
<comment type="catalytic activity">
    <reaction evidence="12 13">
        <text>tRNA(Cys) + L-cysteine + ATP = L-cysteinyl-tRNA(Cys) + AMP + diphosphate</text>
        <dbReference type="Rhea" id="RHEA:17773"/>
        <dbReference type="Rhea" id="RHEA-COMP:9661"/>
        <dbReference type="Rhea" id="RHEA-COMP:9679"/>
        <dbReference type="ChEBI" id="CHEBI:30616"/>
        <dbReference type="ChEBI" id="CHEBI:33019"/>
        <dbReference type="ChEBI" id="CHEBI:35235"/>
        <dbReference type="ChEBI" id="CHEBI:78442"/>
        <dbReference type="ChEBI" id="CHEBI:78517"/>
        <dbReference type="ChEBI" id="CHEBI:456215"/>
        <dbReference type="EC" id="6.1.1.16"/>
    </reaction>
</comment>